<sequence length="213" mass="23643">MDDRTGARFAHDNRTTVPAESIYRLPRGLDLSSADLSAPPIPTKNLQDARSVKLKGTADGGNCLSPRISLAPLSNPGYWIAHKTSKRNRLQLHQDAPADLHHSTCLNVNSTGTCTDETDLWILPDFDEWEVEADVSQPETARRKTGEWAPLVERAVSSNRERLRRRLEGDGWDFVCGRYGEDGKPLKELADASEEGVDEEFDVVVLSMVQVSC</sequence>
<accession>A0A6A6S2A1</accession>
<evidence type="ECO:0000313" key="1">
    <source>
        <dbReference type="EMBL" id="KAF2641655.1"/>
    </source>
</evidence>
<proteinExistence type="predicted"/>
<reference evidence="1" key="1">
    <citation type="journal article" date="2020" name="Stud. Mycol.">
        <title>101 Dothideomycetes genomes: a test case for predicting lifestyles and emergence of pathogens.</title>
        <authorList>
            <person name="Haridas S."/>
            <person name="Albert R."/>
            <person name="Binder M."/>
            <person name="Bloem J."/>
            <person name="Labutti K."/>
            <person name="Salamov A."/>
            <person name="Andreopoulos B."/>
            <person name="Baker S."/>
            <person name="Barry K."/>
            <person name="Bills G."/>
            <person name="Bluhm B."/>
            <person name="Cannon C."/>
            <person name="Castanera R."/>
            <person name="Culley D."/>
            <person name="Daum C."/>
            <person name="Ezra D."/>
            <person name="Gonzalez J."/>
            <person name="Henrissat B."/>
            <person name="Kuo A."/>
            <person name="Liang C."/>
            <person name="Lipzen A."/>
            <person name="Lutzoni F."/>
            <person name="Magnuson J."/>
            <person name="Mondo S."/>
            <person name="Nolan M."/>
            <person name="Ohm R."/>
            <person name="Pangilinan J."/>
            <person name="Park H.-J."/>
            <person name="Ramirez L."/>
            <person name="Alfaro M."/>
            <person name="Sun H."/>
            <person name="Tritt A."/>
            <person name="Yoshinaga Y."/>
            <person name="Zwiers L.-H."/>
            <person name="Turgeon B."/>
            <person name="Goodwin S."/>
            <person name="Spatafora J."/>
            <person name="Crous P."/>
            <person name="Grigoriev I."/>
        </authorList>
    </citation>
    <scope>NUCLEOTIDE SEQUENCE</scope>
    <source>
        <strain evidence="1">CBS 473.64</strain>
    </source>
</reference>
<keyword evidence="2" id="KW-1185">Reference proteome</keyword>
<dbReference type="AlphaFoldDB" id="A0A6A6S2A1"/>
<name>A0A6A6S2A1_9PLEO</name>
<evidence type="ECO:0000313" key="2">
    <source>
        <dbReference type="Proteomes" id="UP000799753"/>
    </source>
</evidence>
<dbReference type="OrthoDB" id="3763456at2759"/>
<dbReference type="EMBL" id="MU006782">
    <property type="protein sequence ID" value="KAF2641655.1"/>
    <property type="molecule type" value="Genomic_DNA"/>
</dbReference>
<dbReference type="Proteomes" id="UP000799753">
    <property type="component" value="Unassembled WGS sequence"/>
</dbReference>
<gene>
    <name evidence="1" type="ORF">P280DRAFT_548320</name>
</gene>
<organism evidence="1 2">
    <name type="scientific">Massarina eburnea CBS 473.64</name>
    <dbReference type="NCBI Taxonomy" id="1395130"/>
    <lineage>
        <taxon>Eukaryota</taxon>
        <taxon>Fungi</taxon>
        <taxon>Dikarya</taxon>
        <taxon>Ascomycota</taxon>
        <taxon>Pezizomycotina</taxon>
        <taxon>Dothideomycetes</taxon>
        <taxon>Pleosporomycetidae</taxon>
        <taxon>Pleosporales</taxon>
        <taxon>Massarineae</taxon>
        <taxon>Massarinaceae</taxon>
        <taxon>Massarina</taxon>
    </lineage>
</organism>
<protein>
    <submittedName>
        <fullName evidence="1">Uncharacterized protein</fullName>
    </submittedName>
</protein>